<reference evidence="4" key="1">
    <citation type="journal article" date="2022" name="Toxins">
        <title>Genomic Analysis of Sphingopyxis sp. USTB-05 for Biodegrading Cyanobacterial Hepatotoxins.</title>
        <authorList>
            <person name="Liu C."/>
            <person name="Xu Q."/>
            <person name="Zhao Z."/>
            <person name="Zhang H."/>
            <person name="Liu X."/>
            <person name="Yin C."/>
            <person name="Liu Y."/>
            <person name="Yan H."/>
        </authorList>
    </citation>
    <scope>NUCLEOTIDE SEQUENCE</scope>
    <source>
        <strain evidence="4">NBD5</strain>
    </source>
</reference>
<dbReference type="EMBL" id="CP084930">
    <property type="protein sequence ID" value="USI72688.1"/>
    <property type="molecule type" value="Genomic_DNA"/>
</dbReference>
<gene>
    <name evidence="4" type="ORF">LHA26_15630</name>
</gene>
<sequence length="217" mass="22887">MSGQDLDTARRAMIVSQLRPNKVTDVAVLEAMEALPRERFVGDGHARLCYRDAIIPLAPGRGLNAPLVTARLLDRAQVQPGERVLLVGAATGYSTALLARIGAEVVALEEDATLLARLRDTLADTPKVTIAEGPLAAGWSAGAPYALILIEGGVEQIPQALCDQLAEGGRLLGGLVRNRLSQLVYGKKVGGHIGFAAFADIDTARLPGFAPEPAFTF</sequence>
<dbReference type="RefSeq" id="WP_252166494.1">
    <property type="nucleotide sequence ID" value="NZ_CP084930.1"/>
</dbReference>
<proteinExistence type="inferred from homology"/>
<dbReference type="Proteomes" id="UP001056937">
    <property type="component" value="Chromosome 1"/>
</dbReference>
<dbReference type="InterPro" id="IPR000682">
    <property type="entry name" value="PCMT"/>
</dbReference>
<evidence type="ECO:0000313" key="4">
    <source>
        <dbReference type="EMBL" id="USI72688.1"/>
    </source>
</evidence>
<organism evidence="4 5">
    <name type="scientific">Sphingomonas morindae</name>
    <dbReference type="NCBI Taxonomy" id="1541170"/>
    <lineage>
        <taxon>Bacteria</taxon>
        <taxon>Pseudomonadati</taxon>
        <taxon>Pseudomonadota</taxon>
        <taxon>Alphaproteobacteria</taxon>
        <taxon>Sphingomonadales</taxon>
        <taxon>Sphingomonadaceae</taxon>
        <taxon>Sphingomonas</taxon>
    </lineage>
</organism>
<accession>A0ABY4X6Y6</accession>
<dbReference type="Gene3D" id="3.40.50.150">
    <property type="entry name" value="Vaccinia Virus protein VP39"/>
    <property type="match status" value="1"/>
</dbReference>
<comment type="similarity">
    <text evidence="1">Belongs to the methyltransferase superfamily. L-isoaspartyl/D-aspartyl protein methyltransferase family.</text>
</comment>
<evidence type="ECO:0000256" key="3">
    <source>
        <dbReference type="ARBA" id="ARBA00030757"/>
    </source>
</evidence>
<dbReference type="PANTHER" id="PTHR11579">
    <property type="entry name" value="PROTEIN-L-ISOASPARTATE O-METHYLTRANSFERASE"/>
    <property type="match status" value="1"/>
</dbReference>
<dbReference type="PANTHER" id="PTHR11579:SF18">
    <property type="entry name" value="PROTEIN-L-ISOASPARTATE O-METHYLTRANSFERASE"/>
    <property type="match status" value="1"/>
</dbReference>
<name>A0ABY4X6Y6_9SPHN</name>
<evidence type="ECO:0000256" key="2">
    <source>
        <dbReference type="ARBA" id="ARBA00013346"/>
    </source>
</evidence>
<keyword evidence="5" id="KW-1185">Reference proteome</keyword>
<dbReference type="InterPro" id="IPR029063">
    <property type="entry name" value="SAM-dependent_MTases_sf"/>
</dbReference>
<dbReference type="SUPFAM" id="SSF53335">
    <property type="entry name" value="S-adenosyl-L-methionine-dependent methyltransferases"/>
    <property type="match status" value="1"/>
</dbReference>
<evidence type="ECO:0000256" key="1">
    <source>
        <dbReference type="ARBA" id="ARBA00005369"/>
    </source>
</evidence>
<protein>
    <recommendedName>
        <fullName evidence="2">Protein-L-isoaspartate O-methyltransferase</fullName>
    </recommendedName>
    <alternativeName>
        <fullName evidence="3">Protein L-isoaspartyl methyltransferase</fullName>
    </alternativeName>
</protein>
<evidence type="ECO:0000313" key="5">
    <source>
        <dbReference type="Proteomes" id="UP001056937"/>
    </source>
</evidence>
<dbReference type="Pfam" id="PF01135">
    <property type="entry name" value="PCMT"/>
    <property type="match status" value="1"/>
</dbReference>